<feature type="region of interest" description="Disordered" evidence="1">
    <location>
        <begin position="151"/>
        <end position="172"/>
    </location>
</feature>
<dbReference type="Proteomes" id="UP000600139">
    <property type="component" value="Unassembled WGS sequence"/>
</dbReference>
<dbReference type="Gene3D" id="2.140.10.30">
    <property type="entry name" value="Dipeptidylpeptidase IV, N-terminal domain"/>
    <property type="match status" value="1"/>
</dbReference>
<dbReference type="InterPro" id="IPR011659">
    <property type="entry name" value="WD40"/>
</dbReference>
<dbReference type="GO" id="GO:0008236">
    <property type="term" value="F:serine-type peptidase activity"/>
    <property type="evidence" value="ECO:0007669"/>
    <property type="project" value="InterPro"/>
</dbReference>
<evidence type="ECO:0000259" key="2">
    <source>
        <dbReference type="Pfam" id="PF00326"/>
    </source>
</evidence>
<dbReference type="SUPFAM" id="SSF82171">
    <property type="entry name" value="DPP6 N-terminal domain-like"/>
    <property type="match status" value="1"/>
</dbReference>
<dbReference type="SUPFAM" id="SSF53474">
    <property type="entry name" value="alpha/beta-Hydrolases"/>
    <property type="match status" value="1"/>
</dbReference>
<accession>A0A934RAI8</accession>
<dbReference type="InterPro" id="IPR029058">
    <property type="entry name" value="AB_hydrolase_fold"/>
</dbReference>
<dbReference type="SUPFAM" id="SSF49468">
    <property type="entry name" value="VHL"/>
    <property type="match status" value="1"/>
</dbReference>
<dbReference type="Pfam" id="PF07676">
    <property type="entry name" value="PD40"/>
    <property type="match status" value="1"/>
</dbReference>
<proteinExistence type="predicted"/>
<dbReference type="InterPro" id="IPR036208">
    <property type="entry name" value="VHL_sf"/>
</dbReference>
<dbReference type="PANTHER" id="PTHR11731:SF118">
    <property type="entry name" value="BLR1971 PROTEIN"/>
    <property type="match status" value="1"/>
</dbReference>
<reference evidence="4" key="1">
    <citation type="submission" date="2021-01" db="EMBL/GenBank/DDBJ databases">
        <title>Modified the classification status of verrucomicrobia.</title>
        <authorList>
            <person name="Feng X."/>
        </authorList>
    </citation>
    <scope>NUCLEOTIDE SEQUENCE</scope>
    <source>
        <strain evidence="4">JCM 18052</strain>
    </source>
</reference>
<evidence type="ECO:0000313" key="5">
    <source>
        <dbReference type="Proteomes" id="UP000600139"/>
    </source>
</evidence>
<dbReference type="InterPro" id="IPR002469">
    <property type="entry name" value="Peptidase_S9B_N"/>
</dbReference>
<dbReference type="InterPro" id="IPR050278">
    <property type="entry name" value="Serine_Prot_S9B/DPPIV"/>
</dbReference>
<dbReference type="GO" id="GO:0006508">
    <property type="term" value="P:proteolysis"/>
    <property type="evidence" value="ECO:0007669"/>
    <property type="project" value="InterPro"/>
</dbReference>
<dbReference type="RefSeq" id="WP_200353119.1">
    <property type="nucleotide sequence ID" value="NZ_BAABHZ010000002.1"/>
</dbReference>
<dbReference type="AlphaFoldDB" id="A0A934RAI8"/>
<dbReference type="Pfam" id="PF00930">
    <property type="entry name" value="DPPIV_N"/>
    <property type="match status" value="1"/>
</dbReference>
<dbReference type="EMBL" id="JAENIK010000013">
    <property type="protein sequence ID" value="MBK1818170.1"/>
    <property type="molecule type" value="Genomic_DNA"/>
</dbReference>
<organism evidence="4 5">
    <name type="scientific">Luteolibacter yonseiensis</name>
    <dbReference type="NCBI Taxonomy" id="1144680"/>
    <lineage>
        <taxon>Bacteria</taxon>
        <taxon>Pseudomonadati</taxon>
        <taxon>Verrucomicrobiota</taxon>
        <taxon>Verrucomicrobiia</taxon>
        <taxon>Verrucomicrobiales</taxon>
        <taxon>Verrucomicrobiaceae</taxon>
        <taxon>Luteolibacter</taxon>
    </lineage>
</organism>
<protein>
    <submittedName>
        <fullName evidence="4">Prolyl oligopeptidase family serine peptidase</fullName>
    </submittedName>
</protein>
<dbReference type="Gene3D" id="3.40.50.1820">
    <property type="entry name" value="alpha/beta hydrolase"/>
    <property type="match status" value="1"/>
</dbReference>
<sequence length="819" mass="91511">MRLLPTFILLTGLCVSSASSGDLREDMRRAEETGRKSGSLITNNDFRPFWSADGSHLAYRIRGTNDELVFSKVHLRSGTLSPAFDHDLLAKALAKAAGRVTDGRHLPLDQLEISADGTVRFRAFEKSWRWDASAGQVSPDDLPPQESRLLAPEEIRGRSGRSGPPSALTIENGSDGEIEIFWVSGRERKSYGRIEPGGKFTQNTYAGHVWLMTRSTGEPLAALEAEDTPTIARVTGRVPAPPRVRDDLSPDKKWKSSIRDHNVFIEPAEGGDAIAISRGGTPENSFNGPLKWSPDSKKIVAFRTRHVDTRQIHIVQSSPPDQLQPKLKTLDYAKPGDALEQPMPCLLEIENRREIPVEHSLFSNPWEINHISWAADSSEFSFVYNQRGHQLMRIVGVRADTGVARKIYEDTSATFIDYSQKTYIHELPETREILWASERDGYNHLYLLDAVSGEVKKQITRGKWNVREVVEVDEKKRRLLLKVMGVTGQDPYHTHFVRVDFDGANFTRLTTSDGNHGIRFSPDGNFILATWSRVDQPPVTELRRADDGRLIAELAREDDEALRKTGWSRPERFVAKGRDGDTDIYGVIIRPTHFDPAKKYPVVEDIYAGPHDFFVPKNYSTWSGMNAMAELGFVIVKMDGMGTNWRSRAFHDVCWKNLSDSGFPDRIAWIKAAAASRPWMDLTRVGIYGGSAGGQSTLAGLLHHGDFYKAGVADCGCHDNRMDKIWWNEAWMGWPVDDSYANNSNVTHAAKLTGKLMLVVGELDTNVDPASTAQVVNALQQAGKEFDYIPVMNAGHGAAETPYGKFRRAGFLRKNLLGE</sequence>
<feature type="domain" description="Dipeptidylpeptidase IV N-terminal" evidence="3">
    <location>
        <begin position="247"/>
        <end position="538"/>
    </location>
</feature>
<feature type="domain" description="Peptidase S9 prolyl oligopeptidase catalytic" evidence="2">
    <location>
        <begin position="625"/>
        <end position="801"/>
    </location>
</feature>
<keyword evidence="5" id="KW-1185">Reference proteome</keyword>
<dbReference type="Pfam" id="PF00326">
    <property type="entry name" value="Peptidase_S9"/>
    <property type="match status" value="1"/>
</dbReference>
<evidence type="ECO:0000256" key="1">
    <source>
        <dbReference type="SAM" id="MobiDB-lite"/>
    </source>
</evidence>
<gene>
    <name evidence="4" type="ORF">JIN84_21280</name>
</gene>
<dbReference type="InterPro" id="IPR001375">
    <property type="entry name" value="Peptidase_S9_cat"/>
</dbReference>
<evidence type="ECO:0000259" key="3">
    <source>
        <dbReference type="Pfam" id="PF00930"/>
    </source>
</evidence>
<evidence type="ECO:0000313" key="4">
    <source>
        <dbReference type="EMBL" id="MBK1818170.1"/>
    </source>
</evidence>
<comment type="caution">
    <text evidence="4">The sequence shown here is derived from an EMBL/GenBank/DDBJ whole genome shotgun (WGS) entry which is preliminary data.</text>
</comment>
<dbReference type="PANTHER" id="PTHR11731">
    <property type="entry name" value="PROTEASE FAMILY S9B,C DIPEPTIDYL-PEPTIDASE IV-RELATED"/>
    <property type="match status" value="1"/>
</dbReference>
<name>A0A934RAI8_9BACT</name>